<feature type="domain" description="BFD-like [2Fe-2S]-binding" evidence="9">
    <location>
        <begin position="2"/>
        <end position="51"/>
    </location>
</feature>
<dbReference type="InterPro" id="IPR052371">
    <property type="entry name" value="BFD-associated_ferredoxin"/>
</dbReference>
<evidence type="ECO:0000313" key="10">
    <source>
        <dbReference type="EMBL" id="POM26916.1"/>
    </source>
</evidence>
<evidence type="ECO:0000256" key="2">
    <source>
        <dbReference type="ARBA" id="ARBA00022714"/>
    </source>
</evidence>
<dbReference type="Proteomes" id="UP000242367">
    <property type="component" value="Unassembled WGS sequence"/>
</dbReference>
<dbReference type="GO" id="GO:0051537">
    <property type="term" value="F:2 iron, 2 sulfur cluster binding"/>
    <property type="evidence" value="ECO:0007669"/>
    <property type="project" value="UniProtKB-KW"/>
</dbReference>
<evidence type="ECO:0000256" key="6">
    <source>
        <dbReference type="ARBA" id="ARBA00023014"/>
    </source>
</evidence>
<proteinExistence type="inferred from homology"/>
<dbReference type="EMBL" id="MTBP01000001">
    <property type="protein sequence ID" value="POM26916.1"/>
    <property type="molecule type" value="Genomic_DNA"/>
</dbReference>
<keyword evidence="4" id="KW-0249">Electron transport</keyword>
<keyword evidence="2" id="KW-0001">2Fe-2S</keyword>
<dbReference type="InterPro" id="IPR007419">
    <property type="entry name" value="BFD-like_2Fe2S-bd_dom"/>
</dbReference>
<dbReference type="InterPro" id="IPR041854">
    <property type="entry name" value="BFD-like_2Fe2S-bd_dom_sf"/>
</dbReference>
<comment type="similarity">
    <text evidence="8">Belongs to the Bfd family.</text>
</comment>
<keyword evidence="3" id="KW-0479">Metal-binding</keyword>
<dbReference type="AlphaFoldDB" id="A0A2P4UPD8"/>
<keyword evidence="6" id="KW-0411">Iron-sulfur</keyword>
<name>A0A2P4UPD8_9ACTN</name>
<dbReference type="PANTHER" id="PTHR37424:SF1">
    <property type="entry name" value="BACTERIOFERRITIN-ASSOCIATED FERREDOXIN"/>
    <property type="match status" value="1"/>
</dbReference>
<dbReference type="PANTHER" id="PTHR37424">
    <property type="entry name" value="BACTERIOFERRITIN-ASSOCIATED FERREDOXIN"/>
    <property type="match status" value="1"/>
</dbReference>
<evidence type="ECO:0000256" key="8">
    <source>
        <dbReference type="ARBA" id="ARBA00046332"/>
    </source>
</evidence>
<evidence type="ECO:0000259" key="9">
    <source>
        <dbReference type="Pfam" id="PF04324"/>
    </source>
</evidence>
<dbReference type="Pfam" id="PF04324">
    <property type="entry name" value="Fer2_BFD"/>
    <property type="match status" value="1"/>
</dbReference>
<keyword evidence="5" id="KW-0408">Iron</keyword>
<dbReference type="RefSeq" id="WP_103561810.1">
    <property type="nucleotide sequence ID" value="NZ_MTBP01000001.1"/>
</dbReference>
<evidence type="ECO:0000256" key="1">
    <source>
        <dbReference type="ARBA" id="ARBA00022448"/>
    </source>
</evidence>
<sequence>MYVCVCHAVTEDDVRGHMARGACRTVRDVKAACGMKPGCGSCTRRLACLLGEQRDEHPAGSEPVPAVAG</sequence>
<organism evidence="10 11">
    <name type="scientific">Actinomadura rubteroloni</name>
    <dbReference type="NCBI Taxonomy" id="1926885"/>
    <lineage>
        <taxon>Bacteria</taxon>
        <taxon>Bacillati</taxon>
        <taxon>Actinomycetota</taxon>
        <taxon>Actinomycetes</taxon>
        <taxon>Streptosporangiales</taxon>
        <taxon>Thermomonosporaceae</taxon>
        <taxon>Actinomadura</taxon>
    </lineage>
</organism>
<evidence type="ECO:0000256" key="4">
    <source>
        <dbReference type="ARBA" id="ARBA00022982"/>
    </source>
</evidence>
<keyword evidence="1" id="KW-0813">Transport</keyword>
<evidence type="ECO:0000313" key="11">
    <source>
        <dbReference type="Proteomes" id="UP000242367"/>
    </source>
</evidence>
<evidence type="ECO:0000256" key="3">
    <source>
        <dbReference type="ARBA" id="ARBA00022723"/>
    </source>
</evidence>
<evidence type="ECO:0000256" key="5">
    <source>
        <dbReference type="ARBA" id="ARBA00023004"/>
    </source>
</evidence>
<reference evidence="10 11" key="1">
    <citation type="journal article" date="2017" name="Chemistry">
        <title>Isolation, Biosynthesis and Chemical Modifications of Rubterolones A-F: Rare Tropolone Alkaloids from Actinomadura sp. 5-2.</title>
        <authorList>
            <person name="Guo H."/>
            <person name="Benndorf R."/>
            <person name="Leichnitz D."/>
            <person name="Klassen J.L."/>
            <person name="Vollmers J."/>
            <person name="Gorls H."/>
            <person name="Steinacker M."/>
            <person name="Weigel C."/>
            <person name="Dahse H.M."/>
            <person name="Kaster A.K."/>
            <person name="de Beer Z.W."/>
            <person name="Poulsen M."/>
            <person name="Beemelmanns C."/>
        </authorList>
    </citation>
    <scope>NUCLEOTIDE SEQUENCE [LARGE SCALE GENOMIC DNA]</scope>
    <source>
        <strain evidence="10 11">5-2</strain>
    </source>
</reference>
<dbReference type="Gene3D" id="1.10.10.1100">
    <property type="entry name" value="BFD-like [2Fe-2S]-binding domain"/>
    <property type="match status" value="1"/>
</dbReference>
<accession>A0A2P4UPD8</accession>
<evidence type="ECO:0000256" key="7">
    <source>
        <dbReference type="ARBA" id="ARBA00039386"/>
    </source>
</evidence>
<keyword evidence="11" id="KW-1185">Reference proteome</keyword>
<dbReference type="GO" id="GO:0046872">
    <property type="term" value="F:metal ion binding"/>
    <property type="evidence" value="ECO:0007669"/>
    <property type="project" value="UniProtKB-KW"/>
</dbReference>
<gene>
    <name evidence="10" type="ORF">BTM25_13240</name>
</gene>
<comment type="caution">
    <text evidence="10">The sequence shown here is derived from an EMBL/GenBank/DDBJ whole genome shotgun (WGS) entry which is preliminary data.</text>
</comment>
<protein>
    <recommendedName>
        <fullName evidence="7">Bacterioferritin-associated ferredoxin</fullName>
    </recommendedName>
</protein>